<dbReference type="InterPro" id="IPR016636">
    <property type="entry name" value="3-oxo-5-alpha-steroid_4-DH"/>
</dbReference>
<dbReference type="GO" id="GO:0030154">
    <property type="term" value="P:cell differentiation"/>
    <property type="evidence" value="ECO:0007669"/>
    <property type="project" value="UniProtKB-KW"/>
</dbReference>
<sequence>MGPHLDFRNITLARLYQIWGTNAEAPLLDVMALVMIATAVVTYVTLQAIPAPYGRYASNAFGPLIPSNVAWFIQECPSFFVPLFVYIRMNSGYVPIESKILMALFGIHYFQRTFIYSTMIRGGKKTPLVPFLLAFIFCTYNGYMQARAILKFRGAAPNIHHPYFIAGVAIFLFGMFINIQSDHILRNLRQEGSEHHYQIPYGGLFEYITSANYFGELLEWFGFALAAYQLQALAFAVFTFSNLVPRAITHQEWYVKTFKGKYPRDRYAILPFLV</sequence>
<organism evidence="20 21">
    <name type="scientific">Ramazzottius varieornatus</name>
    <name type="common">Water bear</name>
    <name type="synonym">Tardigrade</name>
    <dbReference type="NCBI Taxonomy" id="947166"/>
    <lineage>
        <taxon>Eukaryota</taxon>
        <taxon>Metazoa</taxon>
        <taxon>Ecdysozoa</taxon>
        <taxon>Tardigrada</taxon>
        <taxon>Eutardigrada</taxon>
        <taxon>Parachela</taxon>
        <taxon>Hypsibioidea</taxon>
        <taxon>Ramazzottiidae</taxon>
        <taxon>Ramazzottius</taxon>
    </lineage>
</organism>
<keyword evidence="8" id="KW-0521">NADP</keyword>
<dbReference type="Pfam" id="PF02544">
    <property type="entry name" value="Steroid_dh"/>
    <property type="match status" value="1"/>
</dbReference>
<accession>A0A1D1UVM0</accession>
<evidence type="ECO:0000256" key="14">
    <source>
        <dbReference type="ARBA" id="ARBA00037789"/>
    </source>
</evidence>
<keyword evidence="5" id="KW-0221">Differentiation</keyword>
<dbReference type="PROSITE" id="PS50244">
    <property type="entry name" value="S5A_REDUCTASE"/>
    <property type="match status" value="1"/>
</dbReference>
<evidence type="ECO:0000256" key="2">
    <source>
        <dbReference type="ARBA" id="ARBA00004477"/>
    </source>
</evidence>
<dbReference type="PANTHER" id="PTHR10556:SF57">
    <property type="entry name" value="3-OXO-5-ALPHA-STEROID 4-DEHYDROGENASE 1"/>
    <property type="match status" value="1"/>
</dbReference>
<evidence type="ECO:0000259" key="19">
    <source>
        <dbReference type="Pfam" id="PF02544"/>
    </source>
</evidence>
<dbReference type="GO" id="GO:0005789">
    <property type="term" value="C:endoplasmic reticulum membrane"/>
    <property type="evidence" value="ECO:0007669"/>
    <property type="project" value="UniProtKB-SubCell"/>
</dbReference>
<keyword evidence="7" id="KW-0492">Microsome</keyword>
<evidence type="ECO:0000256" key="11">
    <source>
        <dbReference type="ARBA" id="ARBA00023002"/>
    </source>
</evidence>
<comment type="catalytic activity">
    <reaction evidence="15">
        <text>5alpha-pregnane-3,20-dione + NADP(+) = progesterone + NADPH + H(+)</text>
        <dbReference type="Rhea" id="RHEA:21952"/>
        <dbReference type="ChEBI" id="CHEBI:15378"/>
        <dbReference type="ChEBI" id="CHEBI:17026"/>
        <dbReference type="ChEBI" id="CHEBI:28952"/>
        <dbReference type="ChEBI" id="CHEBI:57783"/>
        <dbReference type="ChEBI" id="CHEBI:58349"/>
        <dbReference type="EC" id="1.3.1.22"/>
    </reaction>
    <physiologicalReaction direction="right-to-left" evidence="15">
        <dbReference type="Rhea" id="RHEA:21954"/>
    </physiologicalReaction>
</comment>
<keyword evidence="13 18" id="KW-0472">Membrane</keyword>
<evidence type="ECO:0000313" key="20">
    <source>
        <dbReference type="EMBL" id="GAU93714.1"/>
    </source>
</evidence>
<comment type="function">
    <text evidence="14">Converts testosterone into 5-alpha-dihydrotestosterone and progesterone or corticosterone into their corresponding 5-alpha-3-oxosteroids. It plays a central role in sexual differentiation and androgen physiology.</text>
</comment>
<feature type="transmembrane region" description="Helical" evidence="18">
    <location>
        <begin position="220"/>
        <end position="244"/>
    </location>
</feature>
<evidence type="ECO:0000256" key="7">
    <source>
        <dbReference type="ARBA" id="ARBA00022848"/>
    </source>
</evidence>
<comment type="similarity">
    <text evidence="3 18">Belongs to the steroid 5-alpha reductase family.</text>
</comment>
<feature type="transmembrane region" description="Helical" evidence="18">
    <location>
        <begin position="27"/>
        <end position="49"/>
    </location>
</feature>
<reference evidence="20 21" key="1">
    <citation type="journal article" date="2016" name="Nat. Commun.">
        <title>Extremotolerant tardigrade genome and improved radiotolerance of human cultured cells by tardigrade-unique protein.</title>
        <authorList>
            <person name="Hashimoto T."/>
            <person name="Horikawa D.D."/>
            <person name="Saito Y."/>
            <person name="Kuwahara H."/>
            <person name="Kozuka-Hata H."/>
            <person name="Shin-I T."/>
            <person name="Minakuchi Y."/>
            <person name="Ohishi K."/>
            <person name="Motoyama A."/>
            <person name="Aizu T."/>
            <person name="Enomoto A."/>
            <person name="Kondo K."/>
            <person name="Tanaka S."/>
            <person name="Hara Y."/>
            <person name="Koshikawa S."/>
            <person name="Sagara H."/>
            <person name="Miura T."/>
            <person name="Yokobori S."/>
            <person name="Miyagawa K."/>
            <person name="Suzuki Y."/>
            <person name="Kubo T."/>
            <person name="Oyama M."/>
            <person name="Kohara Y."/>
            <person name="Fujiyama A."/>
            <person name="Arakawa K."/>
            <person name="Katayama T."/>
            <person name="Toyoda A."/>
            <person name="Kunieda T."/>
        </authorList>
    </citation>
    <scope>NUCLEOTIDE SEQUENCE [LARGE SCALE GENOMIC DNA]</scope>
    <source>
        <strain evidence="20 21">YOKOZUNA-1</strain>
    </source>
</reference>
<name>A0A1D1UVM0_RAMVA</name>
<feature type="transmembrane region" description="Helical" evidence="18">
    <location>
        <begin position="100"/>
        <end position="119"/>
    </location>
</feature>
<dbReference type="Proteomes" id="UP000186922">
    <property type="component" value="Unassembled WGS sequence"/>
</dbReference>
<keyword evidence="10 18" id="KW-1133">Transmembrane helix</keyword>
<evidence type="ECO:0000256" key="12">
    <source>
        <dbReference type="ARBA" id="ARBA00023098"/>
    </source>
</evidence>
<keyword evidence="6" id="KW-0256">Endoplasmic reticulum</keyword>
<evidence type="ECO:0000256" key="5">
    <source>
        <dbReference type="ARBA" id="ARBA00022782"/>
    </source>
</evidence>
<evidence type="ECO:0000256" key="4">
    <source>
        <dbReference type="ARBA" id="ARBA00022692"/>
    </source>
</evidence>
<dbReference type="GO" id="GO:0006702">
    <property type="term" value="P:androgen biosynthetic process"/>
    <property type="evidence" value="ECO:0007669"/>
    <property type="project" value="UniProtKB-ARBA"/>
</dbReference>
<dbReference type="STRING" id="947166.A0A1D1UVM0"/>
<evidence type="ECO:0000256" key="6">
    <source>
        <dbReference type="ARBA" id="ARBA00022824"/>
    </source>
</evidence>
<evidence type="ECO:0000256" key="16">
    <source>
        <dbReference type="ARBA" id="ARBA00049166"/>
    </source>
</evidence>
<evidence type="ECO:0000256" key="18">
    <source>
        <dbReference type="PIRNR" id="PIRNR015596"/>
    </source>
</evidence>
<dbReference type="InterPro" id="IPR001104">
    <property type="entry name" value="3-oxo-5_a-steroid_4-DH_C"/>
</dbReference>
<dbReference type="Gene3D" id="1.20.120.1630">
    <property type="match status" value="1"/>
</dbReference>
<evidence type="ECO:0000256" key="15">
    <source>
        <dbReference type="ARBA" id="ARBA00048292"/>
    </source>
</evidence>
<dbReference type="GO" id="GO:0047751">
    <property type="term" value="F:3-oxo-5-alpha-steroid 4-dehydrogenase (NADP+) activity"/>
    <property type="evidence" value="ECO:0007669"/>
    <property type="project" value="UniProtKB-EC"/>
</dbReference>
<feature type="transmembrane region" description="Helical" evidence="18">
    <location>
        <begin position="131"/>
        <end position="150"/>
    </location>
</feature>
<proteinExistence type="inferred from homology"/>
<comment type="catalytic activity">
    <reaction evidence="18">
        <text>a 3-oxo-5alpha-steroid + NADP(+) = a 3-oxo-Delta(4)-steroid + NADPH + H(+)</text>
        <dbReference type="Rhea" id="RHEA:54384"/>
        <dbReference type="ChEBI" id="CHEBI:13601"/>
        <dbReference type="ChEBI" id="CHEBI:15378"/>
        <dbReference type="ChEBI" id="CHEBI:47909"/>
        <dbReference type="ChEBI" id="CHEBI:57783"/>
        <dbReference type="ChEBI" id="CHEBI:58349"/>
        <dbReference type="EC" id="1.3.1.22"/>
    </reaction>
</comment>
<feature type="transmembrane region" description="Helical" evidence="18">
    <location>
        <begin position="69"/>
        <end position="88"/>
    </location>
</feature>
<evidence type="ECO:0000256" key="10">
    <source>
        <dbReference type="ARBA" id="ARBA00022989"/>
    </source>
</evidence>
<evidence type="ECO:0000256" key="13">
    <source>
        <dbReference type="ARBA" id="ARBA00023136"/>
    </source>
</evidence>
<keyword evidence="21" id="KW-1185">Reference proteome</keyword>
<feature type="transmembrane region" description="Helical" evidence="18">
    <location>
        <begin position="162"/>
        <end position="179"/>
    </location>
</feature>
<evidence type="ECO:0000256" key="8">
    <source>
        <dbReference type="ARBA" id="ARBA00022857"/>
    </source>
</evidence>
<comment type="subcellular location">
    <subcellularLocation>
        <location evidence="2">Endoplasmic reticulum membrane</location>
        <topology evidence="2">Multi-pass membrane protein</topology>
    </subcellularLocation>
    <subcellularLocation>
        <location evidence="1">Microsome membrane</location>
        <topology evidence="1">Multi-pass membrane protein</topology>
    </subcellularLocation>
</comment>
<evidence type="ECO:0000256" key="1">
    <source>
        <dbReference type="ARBA" id="ARBA00004154"/>
    </source>
</evidence>
<evidence type="ECO:0000256" key="17">
    <source>
        <dbReference type="ARBA" id="ARBA00049397"/>
    </source>
</evidence>
<dbReference type="EC" id="1.3.1.22" evidence="18"/>
<dbReference type="AlphaFoldDB" id="A0A1D1UVM0"/>
<dbReference type="PANTHER" id="PTHR10556">
    <property type="entry name" value="3-OXO-5-ALPHA-STEROID 4-DEHYDROGENASE"/>
    <property type="match status" value="1"/>
</dbReference>
<evidence type="ECO:0000256" key="9">
    <source>
        <dbReference type="ARBA" id="ARBA00022928"/>
    </source>
</evidence>
<keyword evidence="11" id="KW-0560">Oxidoreductase</keyword>
<keyword evidence="12" id="KW-0443">Lipid metabolism</keyword>
<dbReference type="GO" id="GO:0007548">
    <property type="term" value="P:sex differentiation"/>
    <property type="evidence" value="ECO:0007669"/>
    <property type="project" value="UniProtKB-KW"/>
</dbReference>
<gene>
    <name evidence="20" type="primary">RvY_05610-1</name>
    <name evidence="20" type="synonym">RvY_05610.1</name>
    <name evidence="20" type="ORF">RvY_05610</name>
</gene>
<comment type="catalytic activity">
    <reaction evidence="17">
        <text>17beta-hydroxy-5alpha-androstan-3-one + NADP(+) = testosterone + NADPH + H(+)</text>
        <dbReference type="Rhea" id="RHEA:50820"/>
        <dbReference type="ChEBI" id="CHEBI:15378"/>
        <dbReference type="ChEBI" id="CHEBI:16330"/>
        <dbReference type="ChEBI" id="CHEBI:17347"/>
        <dbReference type="ChEBI" id="CHEBI:57783"/>
        <dbReference type="ChEBI" id="CHEBI:58349"/>
        <dbReference type="EC" id="1.3.1.22"/>
    </reaction>
    <physiologicalReaction direction="right-to-left" evidence="17">
        <dbReference type="Rhea" id="RHEA:50822"/>
    </physiologicalReaction>
</comment>
<keyword evidence="4 18" id="KW-0812">Transmembrane</keyword>
<dbReference type="EMBL" id="BDGG01000002">
    <property type="protein sequence ID" value="GAU93714.1"/>
    <property type="molecule type" value="Genomic_DNA"/>
</dbReference>
<dbReference type="InterPro" id="IPR039357">
    <property type="entry name" value="SRD5A/TECR"/>
</dbReference>
<evidence type="ECO:0000313" key="21">
    <source>
        <dbReference type="Proteomes" id="UP000186922"/>
    </source>
</evidence>
<dbReference type="PIRSF" id="PIRSF015596">
    <property type="entry name" value="5_alpha-SR2"/>
    <property type="match status" value="1"/>
</dbReference>
<comment type="caution">
    <text evidence="20">The sequence shown here is derived from an EMBL/GenBank/DDBJ whole genome shotgun (WGS) entry which is preliminary data.</text>
</comment>
<dbReference type="OrthoDB" id="5788137at2759"/>
<keyword evidence="9" id="KW-0726">Sexual differentiation</keyword>
<comment type="catalytic activity">
    <reaction evidence="16">
        <text>androst-4-ene-3,17-dione + NADPH + H(+) = 5alpha-androstan-3,17-dione + NADP(+)</text>
        <dbReference type="Rhea" id="RHEA:50816"/>
        <dbReference type="ChEBI" id="CHEBI:15378"/>
        <dbReference type="ChEBI" id="CHEBI:15994"/>
        <dbReference type="ChEBI" id="CHEBI:16422"/>
        <dbReference type="ChEBI" id="CHEBI:57783"/>
        <dbReference type="ChEBI" id="CHEBI:58349"/>
    </reaction>
    <physiologicalReaction direction="left-to-right" evidence="16">
        <dbReference type="Rhea" id="RHEA:50817"/>
    </physiologicalReaction>
</comment>
<feature type="domain" description="3-oxo-5-alpha-steroid 4-dehydrogenase C-terminal" evidence="19">
    <location>
        <begin position="125"/>
        <end position="273"/>
    </location>
</feature>
<dbReference type="FunFam" id="1.20.120.1630:FF:000002">
    <property type="entry name" value="Steroid 5 alpha-reductase 1"/>
    <property type="match status" value="1"/>
</dbReference>
<evidence type="ECO:0000256" key="3">
    <source>
        <dbReference type="ARBA" id="ARBA00007742"/>
    </source>
</evidence>
<protein>
    <recommendedName>
        <fullName evidence="18">3-oxo-5alpha-steroid 4-dehydrogenase (NADP(+))</fullName>
        <ecNumber evidence="18">1.3.1.22</ecNumber>
    </recommendedName>
</protein>